<organism evidence="3 4">
    <name type="scientific">Cellulomonas avistercoris</name>
    <dbReference type="NCBI Taxonomy" id="2762242"/>
    <lineage>
        <taxon>Bacteria</taxon>
        <taxon>Bacillati</taxon>
        <taxon>Actinomycetota</taxon>
        <taxon>Actinomycetes</taxon>
        <taxon>Micrococcales</taxon>
        <taxon>Cellulomonadaceae</taxon>
        <taxon>Cellulomonas</taxon>
    </lineage>
</organism>
<gene>
    <name evidence="3" type="ORF">H9657_12895</name>
</gene>
<keyword evidence="4" id="KW-1185">Reference proteome</keyword>
<protein>
    <submittedName>
        <fullName evidence="3">Flavin reductase family protein</fullName>
    </submittedName>
</protein>
<comment type="caution">
    <text evidence="3">The sequence shown here is derived from an EMBL/GenBank/DDBJ whole genome shotgun (WGS) entry which is preliminary data.</text>
</comment>
<dbReference type="InterPro" id="IPR002563">
    <property type="entry name" value="Flavin_Rdtase-like_dom"/>
</dbReference>
<dbReference type="PANTHER" id="PTHR30466:SF1">
    <property type="entry name" value="FMN REDUCTASE (NADH) RUTF"/>
    <property type="match status" value="1"/>
</dbReference>
<dbReference type="Gene3D" id="2.30.110.10">
    <property type="entry name" value="Electron Transport, Fmn-binding Protein, Chain A"/>
    <property type="match status" value="1"/>
</dbReference>
<keyword evidence="1" id="KW-0560">Oxidoreductase</keyword>
<feature type="domain" description="Flavin reductase like" evidence="2">
    <location>
        <begin position="15"/>
        <end position="163"/>
    </location>
</feature>
<dbReference type="InterPro" id="IPR050268">
    <property type="entry name" value="NADH-dep_flavin_reductase"/>
</dbReference>
<evidence type="ECO:0000259" key="2">
    <source>
        <dbReference type="SMART" id="SM00903"/>
    </source>
</evidence>
<sequence length="165" mass="16972">MSVGDVTPDAFRAVVARLASGVVVVSAVHRGVVHASTVSSVASVSLDPPLLLFCVHADARLRDVLDDVDTWAVSVLADDQGDVAEWLASPGRPAVGQLDRVPHRAAPVSGAAWVDGAAAWFDCRTEAVHPAGDHDVVVGRVLAAAEGGAVGGALVHLRGRLRGVR</sequence>
<dbReference type="InterPro" id="IPR012349">
    <property type="entry name" value="Split_barrel_FMN-bd"/>
</dbReference>
<dbReference type="SMART" id="SM00903">
    <property type="entry name" value="Flavin_Reduct"/>
    <property type="match status" value="1"/>
</dbReference>
<proteinExistence type="predicted"/>
<evidence type="ECO:0000256" key="1">
    <source>
        <dbReference type="ARBA" id="ARBA00023002"/>
    </source>
</evidence>
<name>A0ABR8QFG2_9CELL</name>
<dbReference type="Proteomes" id="UP000604241">
    <property type="component" value="Unassembled WGS sequence"/>
</dbReference>
<dbReference type="RefSeq" id="WP_191783826.1">
    <property type="nucleotide sequence ID" value="NZ_JACSQV010000011.1"/>
</dbReference>
<dbReference type="EMBL" id="JACSQV010000011">
    <property type="protein sequence ID" value="MBD7919167.1"/>
    <property type="molecule type" value="Genomic_DNA"/>
</dbReference>
<dbReference type="Pfam" id="PF01613">
    <property type="entry name" value="Flavin_Reduct"/>
    <property type="match status" value="1"/>
</dbReference>
<dbReference type="PANTHER" id="PTHR30466">
    <property type="entry name" value="FLAVIN REDUCTASE"/>
    <property type="match status" value="1"/>
</dbReference>
<evidence type="ECO:0000313" key="4">
    <source>
        <dbReference type="Proteomes" id="UP000604241"/>
    </source>
</evidence>
<dbReference type="SUPFAM" id="SSF50475">
    <property type="entry name" value="FMN-binding split barrel"/>
    <property type="match status" value="1"/>
</dbReference>
<evidence type="ECO:0000313" key="3">
    <source>
        <dbReference type="EMBL" id="MBD7919167.1"/>
    </source>
</evidence>
<accession>A0ABR8QFG2</accession>
<reference evidence="3 4" key="1">
    <citation type="submission" date="2020-08" db="EMBL/GenBank/DDBJ databases">
        <title>A Genomic Blueprint of the Chicken Gut Microbiome.</title>
        <authorList>
            <person name="Gilroy R."/>
            <person name="Ravi A."/>
            <person name="Getino M."/>
            <person name="Pursley I."/>
            <person name="Horton D.L."/>
            <person name="Alikhan N.-F."/>
            <person name="Baker D."/>
            <person name="Gharbi K."/>
            <person name="Hall N."/>
            <person name="Watson M."/>
            <person name="Adriaenssens E.M."/>
            <person name="Foster-Nyarko E."/>
            <person name="Jarju S."/>
            <person name="Secka A."/>
            <person name="Antonio M."/>
            <person name="Oren A."/>
            <person name="Chaudhuri R."/>
            <person name="La Ragione R.M."/>
            <person name="Hildebrand F."/>
            <person name="Pallen M.J."/>
        </authorList>
    </citation>
    <scope>NUCLEOTIDE SEQUENCE [LARGE SCALE GENOMIC DNA]</scope>
    <source>
        <strain evidence="3 4">Sa3CUA2</strain>
    </source>
</reference>